<proteinExistence type="predicted"/>
<organism evidence="1 2">
    <name type="scientific">Vigna mungo</name>
    <name type="common">Black gram</name>
    <name type="synonym">Phaseolus mungo</name>
    <dbReference type="NCBI Taxonomy" id="3915"/>
    <lineage>
        <taxon>Eukaryota</taxon>
        <taxon>Viridiplantae</taxon>
        <taxon>Streptophyta</taxon>
        <taxon>Embryophyta</taxon>
        <taxon>Tracheophyta</taxon>
        <taxon>Spermatophyta</taxon>
        <taxon>Magnoliopsida</taxon>
        <taxon>eudicotyledons</taxon>
        <taxon>Gunneridae</taxon>
        <taxon>Pentapetalae</taxon>
        <taxon>rosids</taxon>
        <taxon>fabids</taxon>
        <taxon>Fabales</taxon>
        <taxon>Fabaceae</taxon>
        <taxon>Papilionoideae</taxon>
        <taxon>50 kb inversion clade</taxon>
        <taxon>NPAAA clade</taxon>
        <taxon>indigoferoid/millettioid clade</taxon>
        <taxon>Phaseoleae</taxon>
        <taxon>Vigna</taxon>
    </lineage>
</organism>
<dbReference type="AlphaFoldDB" id="A0AAQ3NNM9"/>
<dbReference type="Proteomes" id="UP001374535">
    <property type="component" value="Chromosome 5"/>
</dbReference>
<dbReference type="EMBL" id="CP144696">
    <property type="protein sequence ID" value="WVZ12231.1"/>
    <property type="molecule type" value="Genomic_DNA"/>
</dbReference>
<accession>A0AAQ3NNM9</accession>
<name>A0AAQ3NNM9_VIGMU</name>
<keyword evidence="2" id="KW-1185">Reference proteome</keyword>
<gene>
    <name evidence="1" type="ORF">V8G54_016761</name>
</gene>
<protein>
    <submittedName>
        <fullName evidence="1">Uncharacterized protein</fullName>
    </submittedName>
</protein>
<sequence>MSMVCKINASLIEQREQMQKLLDRKFCRPFIFKLSRSKHTNNLFLERGKASFIFSIITLVRRSFIVFIRDFEQLKDFPLILKNCPQCLVTVIKTIRGESPPLTEIHIGNLRLRADYDQ</sequence>
<evidence type="ECO:0000313" key="1">
    <source>
        <dbReference type="EMBL" id="WVZ12231.1"/>
    </source>
</evidence>
<reference evidence="1 2" key="1">
    <citation type="journal article" date="2023" name="Life. Sci Alliance">
        <title>Evolutionary insights into 3D genome organization and epigenetic landscape of Vigna mungo.</title>
        <authorList>
            <person name="Junaid A."/>
            <person name="Singh B."/>
            <person name="Bhatia S."/>
        </authorList>
    </citation>
    <scope>NUCLEOTIDE SEQUENCE [LARGE SCALE GENOMIC DNA]</scope>
    <source>
        <strain evidence="1">Urdbean</strain>
    </source>
</reference>
<evidence type="ECO:0000313" key="2">
    <source>
        <dbReference type="Proteomes" id="UP001374535"/>
    </source>
</evidence>